<evidence type="ECO:0000259" key="4">
    <source>
        <dbReference type="Pfam" id="PF18052"/>
    </source>
</evidence>
<organism evidence="5 6">
    <name type="scientific">Arachis hypogaea</name>
    <name type="common">Peanut</name>
    <dbReference type="NCBI Taxonomy" id="3818"/>
    <lineage>
        <taxon>Eukaryota</taxon>
        <taxon>Viridiplantae</taxon>
        <taxon>Streptophyta</taxon>
        <taxon>Embryophyta</taxon>
        <taxon>Tracheophyta</taxon>
        <taxon>Spermatophyta</taxon>
        <taxon>Magnoliopsida</taxon>
        <taxon>eudicotyledons</taxon>
        <taxon>Gunneridae</taxon>
        <taxon>Pentapetalae</taxon>
        <taxon>rosids</taxon>
        <taxon>fabids</taxon>
        <taxon>Fabales</taxon>
        <taxon>Fabaceae</taxon>
        <taxon>Papilionoideae</taxon>
        <taxon>50 kb inversion clade</taxon>
        <taxon>dalbergioids sensu lato</taxon>
        <taxon>Dalbergieae</taxon>
        <taxon>Pterocarpus clade</taxon>
        <taxon>Arachis</taxon>
    </lineage>
</organism>
<keyword evidence="3" id="KW-0611">Plant defense</keyword>
<dbReference type="GO" id="GO:0000166">
    <property type="term" value="F:nucleotide binding"/>
    <property type="evidence" value="ECO:0007669"/>
    <property type="project" value="UniProtKB-KW"/>
</dbReference>
<dbReference type="GO" id="GO:0006952">
    <property type="term" value="P:defense response"/>
    <property type="evidence" value="ECO:0007669"/>
    <property type="project" value="UniProtKB-KW"/>
</dbReference>
<name>A0A445B0Z4_ARAHY</name>
<proteinExistence type="predicted"/>
<evidence type="ECO:0000256" key="1">
    <source>
        <dbReference type="ARBA" id="ARBA00022737"/>
    </source>
</evidence>
<dbReference type="Pfam" id="PF18052">
    <property type="entry name" value="Rx_N"/>
    <property type="match status" value="1"/>
</dbReference>
<dbReference type="Gene3D" id="1.20.5.4130">
    <property type="match status" value="1"/>
</dbReference>
<keyword evidence="2" id="KW-0547">Nucleotide-binding</keyword>
<sequence length="112" mass="12637">MVAAIVEGHYSLLLLRCCWIRSFPMNEGDIDAEEKQIINPAVKEWLNELTQAVFDADDLLDEINTETLGCKVKARYQSPSCSAKVRNVFSSRFGRSYGMINSKSSSLIKFLL</sequence>
<protein>
    <recommendedName>
        <fullName evidence="4">Disease resistance N-terminal domain-containing protein</fullName>
    </recommendedName>
</protein>
<dbReference type="EMBL" id="SDMP01000010">
    <property type="protein sequence ID" value="RYR32331.1"/>
    <property type="molecule type" value="Genomic_DNA"/>
</dbReference>
<keyword evidence="6" id="KW-1185">Reference proteome</keyword>
<evidence type="ECO:0000256" key="2">
    <source>
        <dbReference type="ARBA" id="ARBA00022741"/>
    </source>
</evidence>
<comment type="caution">
    <text evidence="5">The sequence shown here is derived from an EMBL/GenBank/DDBJ whole genome shotgun (WGS) entry which is preliminary data.</text>
</comment>
<dbReference type="InterPro" id="IPR041118">
    <property type="entry name" value="Rx_N"/>
</dbReference>
<reference evidence="5 6" key="1">
    <citation type="submission" date="2019-01" db="EMBL/GenBank/DDBJ databases">
        <title>Sequencing of cultivated peanut Arachis hypogaea provides insights into genome evolution and oil improvement.</title>
        <authorList>
            <person name="Chen X."/>
        </authorList>
    </citation>
    <scope>NUCLEOTIDE SEQUENCE [LARGE SCALE GENOMIC DNA]</scope>
    <source>
        <strain evidence="6">cv. Fuhuasheng</strain>
        <tissue evidence="5">Leaves</tissue>
    </source>
</reference>
<evidence type="ECO:0000313" key="6">
    <source>
        <dbReference type="Proteomes" id="UP000289738"/>
    </source>
</evidence>
<keyword evidence="1" id="KW-0677">Repeat</keyword>
<feature type="domain" description="Disease resistance N-terminal" evidence="4">
    <location>
        <begin position="31"/>
        <end position="76"/>
    </location>
</feature>
<evidence type="ECO:0000256" key="3">
    <source>
        <dbReference type="ARBA" id="ARBA00022821"/>
    </source>
</evidence>
<accession>A0A445B0Z4</accession>
<evidence type="ECO:0000313" key="5">
    <source>
        <dbReference type="EMBL" id="RYR32331.1"/>
    </source>
</evidence>
<gene>
    <name evidence="5" type="ORF">Ahy_A10g046917</name>
</gene>
<dbReference type="STRING" id="3818.A0A445B0Z4"/>
<dbReference type="Proteomes" id="UP000289738">
    <property type="component" value="Chromosome A10"/>
</dbReference>
<dbReference type="AlphaFoldDB" id="A0A445B0Z4"/>